<feature type="compositionally biased region" description="Basic and acidic residues" evidence="9">
    <location>
        <begin position="500"/>
        <end position="510"/>
    </location>
</feature>
<feature type="compositionally biased region" description="Pro residues" evidence="9">
    <location>
        <begin position="908"/>
        <end position="918"/>
    </location>
</feature>
<reference evidence="11" key="2">
    <citation type="submission" date="2025-08" db="UniProtKB">
        <authorList>
            <consortium name="Ensembl"/>
        </authorList>
    </citation>
    <scope>IDENTIFICATION</scope>
</reference>
<keyword evidence="4" id="KW-0805">Transcription regulation</keyword>
<keyword evidence="6" id="KW-0804">Transcription</keyword>
<feature type="region of interest" description="Disordered" evidence="9">
    <location>
        <begin position="849"/>
        <end position="918"/>
    </location>
</feature>
<evidence type="ECO:0000256" key="2">
    <source>
        <dbReference type="ARBA" id="ARBA00022553"/>
    </source>
</evidence>
<feature type="compositionally biased region" description="Low complexity" evidence="9">
    <location>
        <begin position="732"/>
        <end position="743"/>
    </location>
</feature>
<dbReference type="Bgee" id="ENSLOCG00000012714">
    <property type="expression patterns" value="Expressed in ovary and 13 other cell types or tissues"/>
</dbReference>
<evidence type="ECO:0000256" key="3">
    <source>
        <dbReference type="ARBA" id="ARBA00022884"/>
    </source>
</evidence>
<accession>W5N4T4</accession>
<dbReference type="GO" id="GO:0005634">
    <property type="term" value="C:nucleus"/>
    <property type="evidence" value="ECO:0000318"/>
    <property type="project" value="GO_Central"/>
</dbReference>
<organism evidence="11 12">
    <name type="scientific">Lepisosteus oculatus</name>
    <name type="common">Spotted gar</name>
    <dbReference type="NCBI Taxonomy" id="7918"/>
    <lineage>
        <taxon>Eukaryota</taxon>
        <taxon>Metazoa</taxon>
        <taxon>Chordata</taxon>
        <taxon>Craniata</taxon>
        <taxon>Vertebrata</taxon>
        <taxon>Euteleostomi</taxon>
        <taxon>Actinopterygii</taxon>
        <taxon>Neopterygii</taxon>
        <taxon>Holostei</taxon>
        <taxon>Semionotiformes</taxon>
        <taxon>Lepisosteidae</taxon>
        <taxon>Lepisosteus</taxon>
    </lineage>
</organism>
<dbReference type="FunFam" id="3.30.70.330:FF:001602">
    <property type="entry name" value="Peroxisome proliferator-activated receptor gamma, coactivator-related 1"/>
    <property type="match status" value="1"/>
</dbReference>
<dbReference type="eggNOG" id="ENOG502QQME">
    <property type="taxonomic scope" value="Eukaryota"/>
</dbReference>
<feature type="compositionally biased region" description="Low complexity" evidence="9">
    <location>
        <begin position="132"/>
        <end position="142"/>
    </location>
</feature>
<feature type="compositionally biased region" description="Basic and acidic residues" evidence="9">
    <location>
        <begin position="478"/>
        <end position="492"/>
    </location>
</feature>
<keyword evidence="7" id="KW-0539">Nucleus</keyword>
<comment type="subcellular location">
    <subcellularLocation>
        <location evidence="1">Nucleus</location>
    </subcellularLocation>
</comment>
<feature type="region of interest" description="Disordered" evidence="9">
    <location>
        <begin position="234"/>
        <end position="640"/>
    </location>
</feature>
<dbReference type="InterPro" id="IPR034605">
    <property type="entry name" value="PGC-1"/>
</dbReference>
<dbReference type="GeneTree" id="ENSGT00950000183137"/>
<dbReference type="STRING" id="7918.ENSLOCP00000015643"/>
<evidence type="ECO:0000256" key="5">
    <source>
        <dbReference type="ARBA" id="ARBA00023159"/>
    </source>
</evidence>
<dbReference type="CDD" id="cd12624">
    <property type="entry name" value="RRM_PRC"/>
    <property type="match status" value="1"/>
</dbReference>
<dbReference type="PANTHER" id="PTHR15528:SF5">
    <property type="entry name" value="PEROXISOME PROLIFERATOR-ACTIVATED RECEPTOR GAMMA COACTIVATOR-RELATED PROTEIN 1"/>
    <property type="match status" value="1"/>
</dbReference>
<name>W5N4T4_LEPOC</name>
<dbReference type="InParanoid" id="W5N4T4"/>
<reference evidence="11" key="3">
    <citation type="submission" date="2025-09" db="UniProtKB">
        <authorList>
            <consortium name="Ensembl"/>
        </authorList>
    </citation>
    <scope>IDENTIFICATION</scope>
</reference>
<dbReference type="GO" id="GO:0097009">
    <property type="term" value="P:energy homeostasis"/>
    <property type="evidence" value="ECO:0000318"/>
    <property type="project" value="GO_Central"/>
</dbReference>
<feature type="region of interest" description="Disordered" evidence="9">
    <location>
        <begin position="1020"/>
        <end position="1087"/>
    </location>
</feature>
<evidence type="ECO:0000313" key="11">
    <source>
        <dbReference type="Ensembl" id="ENSLOCP00000015643.1"/>
    </source>
</evidence>
<dbReference type="OMA" id="WHRAREQ"/>
<keyword evidence="5" id="KW-0010">Activator</keyword>
<feature type="compositionally biased region" description="Basic residues" evidence="9">
    <location>
        <begin position="1137"/>
        <end position="1146"/>
    </location>
</feature>
<feature type="region of interest" description="Disordered" evidence="9">
    <location>
        <begin position="118"/>
        <end position="177"/>
    </location>
</feature>
<evidence type="ECO:0000313" key="12">
    <source>
        <dbReference type="Proteomes" id="UP000018468"/>
    </source>
</evidence>
<feature type="region of interest" description="Disordered" evidence="9">
    <location>
        <begin position="1116"/>
        <end position="1146"/>
    </location>
</feature>
<feature type="compositionally biased region" description="Polar residues" evidence="9">
    <location>
        <begin position="673"/>
        <end position="694"/>
    </location>
</feature>
<dbReference type="EMBL" id="AHAT01023149">
    <property type="status" value="NOT_ANNOTATED_CDS"/>
    <property type="molecule type" value="Genomic_DNA"/>
</dbReference>
<dbReference type="InterPro" id="IPR035979">
    <property type="entry name" value="RBD_domain_sf"/>
</dbReference>
<keyword evidence="12" id="KW-1185">Reference proteome</keyword>
<evidence type="ECO:0000256" key="1">
    <source>
        <dbReference type="ARBA" id="ARBA00004123"/>
    </source>
</evidence>
<feature type="compositionally biased region" description="Low complexity" evidence="9">
    <location>
        <begin position="756"/>
        <end position="771"/>
    </location>
</feature>
<dbReference type="Pfam" id="PF00076">
    <property type="entry name" value="RRM_1"/>
    <property type="match status" value="1"/>
</dbReference>
<dbReference type="EMBL" id="AHAT01023148">
    <property type="status" value="NOT_ANNOTATED_CDS"/>
    <property type="molecule type" value="Genomic_DNA"/>
</dbReference>
<dbReference type="Ensembl" id="ENSLOCT00000015672.1">
    <property type="protein sequence ID" value="ENSLOCP00000015643.1"/>
    <property type="gene ID" value="ENSLOCG00000012714.1"/>
</dbReference>
<feature type="compositionally biased region" description="Low complexity" evidence="9">
    <location>
        <begin position="272"/>
        <end position="289"/>
    </location>
</feature>
<sequence length="1301" mass="139161">MAAWWGAGEEILTTGSMELFNAFALDEGGALSIRDVEIRLNVSCILYNYFDPSLQTESRLTEESEATLLTALTEILDNVDDENLSPFDTLSDSELLAGHKEREQSPLRRFLSLARSPPEREPFSLRGHRTLSSSSSSSSSKSTNWEARSDGEEEEEEGEASGSAQGSESEMDPASPEMVELAVSLPLEPGTDSMALCELVKHMHPYCLTVCLEGSEPELPEGGLVLEILGPGEQEETPVASPEPSPPAAVHADGPAESPQRRPPPGEGSTQGEALPAAPSSPAEAGLPAGEDEGKASEDRPRQEASEKRPSRRRKKRKDKEVSGGGGRALRSRAGKQDKEEGDSVNGGSVPPVNTSPPKAPREAEAPAEAAEGKIPQERASQPPQNVPEVSPEANVSSLPETPKNAERNPTDLLEKNPAKKPGLHEPSPAAAPEVKPGVPALGSDSHSPVPPVSHSPEVQGGGKTAAGGEGPSAPQPKEPKPRLLSLEEYRLLRQKKKPQPVEKPEDQRPKWPTLPELPRELPPIPCLPEPTPPGLRRASVDPAPSAMPAWQPIGPGAPPTPEALLVPPGSASAPIKPAPASKATARPAPEGAPNSSSLPKPAPVITTPRPPCALKVAAPDPGVQQSAARSGGPGPCNRAVPLQGSCRPAVTPGLAAVRALPTSPPEAREPLAQTTTETLKPQSNSVSPKSNSGAADPVARVGGPTKCPAPSPAPAFSLTSAAQGVPPSRPVPAAAAAVNPRLPARDKLPRAETCAPPVSAAARPAASRKPSPAEALIQAFTSEIGIEASDLTSLLEQFEETQVLHTRDQCIKQDFELNNMPGVSVGSSEPQPDGKSLERGLFLGLASSAGLTPPATPPHHPWKPVTPAAVVPGKPKPAEVPRPCNSKTIQIIDPRPLPRAKTRPKAPAAPAPEPVPAPTSQIPAFTDHDYCLPQTEPAGSDLGTRWNVKQLPVITIKPIERPSPPAPVSTKPPGVPVAPSPKKFISQPLDHRTQPAMGILSGSVMLSPESSPCRLEADIAPAEKSPSSRTFRYDESPASPPAEERGRARRRYRVRSPSSSSSSSDSDSQSSSESGSRSPPRKRSYAHEACRNERFSIMYVLFLAQPRRCYRHYSYSSSRSGSWSRSRSRSPSSPPRHWRSSSSRRRSHRMFALLLHRAPHKPNAEELKNQLKEKAIEERRVVYIGKIRGGMTRKELKERFSLFGEIEECTLHFREHGDNYGFVTYTHTHDAFTAIEKGNKLRNPDELPFDLCFGGRRQFCKTSYADLDSNREFDPGPAKSKFDALDFDTLLKQAQKGLRR</sequence>
<dbReference type="GO" id="GO:0045944">
    <property type="term" value="P:positive regulation of transcription by RNA polymerase II"/>
    <property type="evidence" value="ECO:0000318"/>
    <property type="project" value="GO_Central"/>
</dbReference>
<evidence type="ECO:0000256" key="8">
    <source>
        <dbReference type="PROSITE-ProRule" id="PRU00176"/>
    </source>
</evidence>
<feature type="compositionally biased region" description="Basic and acidic residues" evidence="9">
    <location>
        <begin position="360"/>
        <end position="377"/>
    </location>
</feature>
<protein>
    <submittedName>
        <fullName evidence="11">PPARG related coactivator 1</fullName>
    </submittedName>
</protein>
<dbReference type="HOGENOM" id="CLU_270114_0_0_1"/>
<dbReference type="SUPFAM" id="SSF54928">
    <property type="entry name" value="RNA-binding domain, RBD"/>
    <property type="match status" value="1"/>
</dbReference>
<dbReference type="GO" id="GO:0003723">
    <property type="term" value="F:RNA binding"/>
    <property type="evidence" value="ECO:0007669"/>
    <property type="project" value="UniProtKB-UniRule"/>
</dbReference>
<dbReference type="FunCoup" id="W5N4T4">
    <property type="interactions" value="1177"/>
</dbReference>
<feature type="compositionally biased region" description="Gly residues" evidence="9">
    <location>
        <begin position="460"/>
        <end position="471"/>
    </location>
</feature>
<dbReference type="EMBL" id="AHAT01023150">
    <property type="status" value="NOT_ANNOTATED_CDS"/>
    <property type="molecule type" value="Genomic_DNA"/>
</dbReference>
<evidence type="ECO:0000256" key="9">
    <source>
        <dbReference type="SAM" id="MobiDB-lite"/>
    </source>
</evidence>
<feature type="region of interest" description="Disordered" evidence="9">
    <location>
        <begin position="959"/>
        <end position="979"/>
    </location>
</feature>
<evidence type="ECO:0000256" key="7">
    <source>
        <dbReference type="ARBA" id="ARBA00023242"/>
    </source>
</evidence>
<keyword evidence="3 8" id="KW-0694">RNA-binding</keyword>
<feature type="compositionally biased region" description="Low complexity" evidence="9">
    <location>
        <begin position="864"/>
        <end position="874"/>
    </location>
</feature>
<dbReference type="InterPro" id="IPR012677">
    <property type="entry name" value="Nucleotide-bd_a/b_plait_sf"/>
</dbReference>
<evidence type="ECO:0000259" key="10">
    <source>
        <dbReference type="PROSITE" id="PS50102"/>
    </source>
</evidence>
<evidence type="ECO:0000256" key="4">
    <source>
        <dbReference type="ARBA" id="ARBA00023015"/>
    </source>
</evidence>
<feature type="compositionally biased region" description="Low complexity" evidence="9">
    <location>
        <begin position="1116"/>
        <end position="1132"/>
    </location>
</feature>
<reference evidence="12" key="1">
    <citation type="submission" date="2011-12" db="EMBL/GenBank/DDBJ databases">
        <title>The Draft Genome of Lepisosteus oculatus.</title>
        <authorList>
            <consortium name="The Broad Institute Genome Assembly &amp; Analysis Group"/>
            <consortium name="Computational R&amp;D Group"/>
            <consortium name="and Sequencing Platform"/>
            <person name="Di Palma F."/>
            <person name="Alfoldi J."/>
            <person name="Johnson J."/>
            <person name="Berlin A."/>
            <person name="Gnerre S."/>
            <person name="Jaffe D."/>
            <person name="MacCallum I."/>
            <person name="Young S."/>
            <person name="Walker B.J."/>
            <person name="Lander E.S."/>
            <person name="Lindblad-Toh K."/>
        </authorList>
    </citation>
    <scope>NUCLEOTIDE SEQUENCE [LARGE SCALE GENOMIC DNA]</scope>
</reference>
<dbReference type="Proteomes" id="UP000018468">
    <property type="component" value="Linkage group LG5"/>
</dbReference>
<feature type="compositionally biased region" description="Basic and acidic residues" evidence="9">
    <location>
        <begin position="404"/>
        <end position="418"/>
    </location>
</feature>
<keyword evidence="2" id="KW-0597">Phosphoprotein</keyword>
<feature type="compositionally biased region" description="Low complexity" evidence="9">
    <location>
        <begin position="1056"/>
        <end position="1079"/>
    </location>
</feature>
<feature type="domain" description="RRM" evidence="10">
    <location>
        <begin position="1181"/>
        <end position="1255"/>
    </location>
</feature>
<dbReference type="PANTHER" id="PTHR15528">
    <property type="entry name" value="PEROXISOME PROLIFERATOR ACTIVATED RECEPTOR GAMMA COACTIVATOR 1 PGC-1 -RELATED"/>
    <property type="match status" value="1"/>
</dbReference>
<proteinExistence type="predicted"/>
<feature type="compositionally biased region" description="Pro residues" evidence="9">
    <location>
        <begin position="521"/>
        <end position="534"/>
    </location>
</feature>
<feature type="compositionally biased region" description="Basic and acidic residues" evidence="9">
    <location>
        <begin position="292"/>
        <end position="309"/>
    </location>
</feature>
<dbReference type="InterPro" id="IPR000504">
    <property type="entry name" value="RRM_dom"/>
</dbReference>
<evidence type="ECO:0000256" key="6">
    <source>
        <dbReference type="ARBA" id="ARBA00023163"/>
    </source>
</evidence>
<dbReference type="Gene3D" id="3.30.70.330">
    <property type="match status" value="1"/>
</dbReference>
<dbReference type="SMART" id="SM00360">
    <property type="entry name" value="RRM"/>
    <property type="match status" value="1"/>
</dbReference>
<feature type="region of interest" description="Disordered" evidence="9">
    <location>
        <begin position="660"/>
        <end position="771"/>
    </location>
</feature>
<feature type="compositionally biased region" description="Low complexity" evidence="9">
    <location>
        <begin position="568"/>
        <end position="584"/>
    </location>
</feature>
<dbReference type="InterPro" id="IPR034834">
    <property type="entry name" value="PRC_RRM"/>
</dbReference>
<dbReference type="GO" id="GO:0003713">
    <property type="term" value="F:transcription coactivator activity"/>
    <property type="evidence" value="ECO:0000318"/>
    <property type="project" value="GO_Central"/>
</dbReference>
<dbReference type="PROSITE" id="PS50102">
    <property type="entry name" value="RRM"/>
    <property type="match status" value="1"/>
</dbReference>